<sequence>MRGEYEVKETILKKYLTIAAQLLTEFYKVQIKQLSMKDNTRADVLSKLASPVVIEQKGKFLLEYRDSLSYEAPQIFSLDQGEIWMGPIIRTSQGEESHANKQEIAKL</sequence>
<organism evidence="1 2">
    <name type="scientific">Gossypium stocksii</name>
    <dbReference type="NCBI Taxonomy" id="47602"/>
    <lineage>
        <taxon>Eukaryota</taxon>
        <taxon>Viridiplantae</taxon>
        <taxon>Streptophyta</taxon>
        <taxon>Embryophyta</taxon>
        <taxon>Tracheophyta</taxon>
        <taxon>Spermatophyta</taxon>
        <taxon>Magnoliopsida</taxon>
        <taxon>eudicotyledons</taxon>
        <taxon>Gunneridae</taxon>
        <taxon>Pentapetalae</taxon>
        <taxon>rosids</taxon>
        <taxon>malvids</taxon>
        <taxon>Malvales</taxon>
        <taxon>Malvaceae</taxon>
        <taxon>Malvoideae</taxon>
        <taxon>Gossypium</taxon>
    </lineage>
</organism>
<dbReference type="Proteomes" id="UP000828251">
    <property type="component" value="Unassembled WGS sequence"/>
</dbReference>
<dbReference type="PANTHER" id="PTHR48475">
    <property type="entry name" value="RIBONUCLEASE H"/>
    <property type="match status" value="1"/>
</dbReference>
<dbReference type="OrthoDB" id="1934793at2759"/>
<proteinExistence type="predicted"/>
<dbReference type="PANTHER" id="PTHR48475:SF2">
    <property type="entry name" value="RIBONUCLEASE H"/>
    <property type="match status" value="1"/>
</dbReference>
<dbReference type="AlphaFoldDB" id="A0A9D3W4L6"/>
<accession>A0A9D3W4L6</accession>
<evidence type="ECO:0000313" key="2">
    <source>
        <dbReference type="Proteomes" id="UP000828251"/>
    </source>
</evidence>
<evidence type="ECO:0000313" key="1">
    <source>
        <dbReference type="EMBL" id="KAH1107975.1"/>
    </source>
</evidence>
<keyword evidence="2" id="KW-1185">Reference proteome</keyword>
<gene>
    <name evidence="1" type="ORF">J1N35_011743</name>
</gene>
<name>A0A9D3W4L6_9ROSI</name>
<protein>
    <submittedName>
        <fullName evidence="1">Uncharacterized protein</fullName>
    </submittedName>
</protein>
<dbReference type="EMBL" id="JAIQCV010000004">
    <property type="protein sequence ID" value="KAH1107975.1"/>
    <property type="molecule type" value="Genomic_DNA"/>
</dbReference>
<comment type="caution">
    <text evidence="1">The sequence shown here is derived from an EMBL/GenBank/DDBJ whole genome shotgun (WGS) entry which is preliminary data.</text>
</comment>
<reference evidence="1 2" key="1">
    <citation type="journal article" date="2021" name="Plant Biotechnol. J.">
        <title>Multi-omics assisted identification of the key and species-specific regulatory components of drought-tolerant mechanisms in Gossypium stocksii.</title>
        <authorList>
            <person name="Yu D."/>
            <person name="Ke L."/>
            <person name="Zhang D."/>
            <person name="Wu Y."/>
            <person name="Sun Y."/>
            <person name="Mei J."/>
            <person name="Sun J."/>
            <person name="Sun Y."/>
        </authorList>
    </citation>
    <scope>NUCLEOTIDE SEQUENCE [LARGE SCALE GENOMIC DNA]</scope>
    <source>
        <strain evidence="2">cv. E1</strain>
        <tissue evidence="1">Leaf</tissue>
    </source>
</reference>